<dbReference type="PANTHER" id="PTHR43591:SF24">
    <property type="entry name" value="2-METHOXY-6-POLYPRENYL-1,4-BENZOQUINOL METHYLASE, MITOCHONDRIAL"/>
    <property type="match status" value="1"/>
</dbReference>
<evidence type="ECO:0000313" key="2">
    <source>
        <dbReference type="EMBL" id="EMC93833.1"/>
    </source>
</evidence>
<dbReference type="HOGENOM" id="CLU_065416_1_0_1"/>
<dbReference type="eggNOG" id="ENOG502RZTT">
    <property type="taxonomic scope" value="Eukaryota"/>
</dbReference>
<organism evidence="2 3">
    <name type="scientific">Baudoinia panamericana (strain UAMH 10762)</name>
    <name type="common">Angels' share fungus</name>
    <name type="synonym">Baudoinia compniacensis (strain UAMH 10762)</name>
    <dbReference type="NCBI Taxonomy" id="717646"/>
    <lineage>
        <taxon>Eukaryota</taxon>
        <taxon>Fungi</taxon>
        <taxon>Dikarya</taxon>
        <taxon>Ascomycota</taxon>
        <taxon>Pezizomycotina</taxon>
        <taxon>Dothideomycetes</taxon>
        <taxon>Dothideomycetidae</taxon>
        <taxon>Mycosphaerellales</taxon>
        <taxon>Teratosphaeriaceae</taxon>
        <taxon>Baudoinia</taxon>
    </lineage>
</organism>
<evidence type="ECO:0000259" key="1">
    <source>
        <dbReference type="Pfam" id="PF08241"/>
    </source>
</evidence>
<reference evidence="2 3" key="1">
    <citation type="journal article" date="2012" name="PLoS Pathog.">
        <title>Diverse lifestyles and strategies of plant pathogenesis encoded in the genomes of eighteen Dothideomycetes fungi.</title>
        <authorList>
            <person name="Ohm R.A."/>
            <person name="Feau N."/>
            <person name="Henrissat B."/>
            <person name="Schoch C.L."/>
            <person name="Horwitz B.A."/>
            <person name="Barry K.W."/>
            <person name="Condon B.J."/>
            <person name="Copeland A.C."/>
            <person name="Dhillon B."/>
            <person name="Glaser F."/>
            <person name="Hesse C.N."/>
            <person name="Kosti I."/>
            <person name="LaButti K."/>
            <person name="Lindquist E.A."/>
            <person name="Lucas S."/>
            <person name="Salamov A.A."/>
            <person name="Bradshaw R.E."/>
            <person name="Ciuffetti L."/>
            <person name="Hamelin R.C."/>
            <person name="Kema G.H.J."/>
            <person name="Lawrence C."/>
            <person name="Scott J.A."/>
            <person name="Spatafora J.W."/>
            <person name="Turgeon B.G."/>
            <person name="de Wit P.J.G.M."/>
            <person name="Zhong S."/>
            <person name="Goodwin S.B."/>
            <person name="Grigoriev I.V."/>
        </authorList>
    </citation>
    <scope>NUCLEOTIDE SEQUENCE [LARGE SCALE GENOMIC DNA]</scope>
    <source>
        <strain evidence="2 3">UAMH 10762</strain>
    </source>
</reference>
<keyword evidence="3" id="KW-1185">Reference proteome</keyword>
<accession>M2MQR9</accession>
<dbReference type="PANTHER" id="PTHR43591">
    <property type="entry name" value="METHYLTRANSFERASE"/>
    <property type="match status" value="1"/>
</dbReference>
<dbReference type="InterPro" id="IPR029063">
    <property type="entry name" value="SAM-dependent_MTases_sf"/>
</dbReference>
<dbReference type="RefSeq" id="XP_007678886.1">
    <property type="nucleotide sequence ID" value="XM_007680696.1"/>
</dbReference>
<gene>
    <name evidence="2" type="ORF">BAUCODRAFT_212138</name>
</gene>
<dbReference type="AlphaFoldDB" id="M2MQR9"/>
<sequence>MATGTTADGWDKNAEYYEATIGVNLTEPLARDLVSWASSVNPLETKGSKAFDNGCGTGLVARTLAKLYPDLPIVAADVSSGMIRQARKVVEKEGMKNVTLQVEDATNLQGLADESFTHTFCLAMIGSAPDPQKVASEMYRVTRSGGVLGIGSWVGHCWPEAVQRAVRRALDKPDYTAPRMVDPSTGSAEALRKLLQDAGWEVLDVKEQKAYFNWPNKQAAMDFFFDKEHVNPIAELMSKELDDEQMRKFRPEFEKAFDEVWPDATKMYETAPLAVARKK</sequence>
<dbReference type="GO" id="GO:0008757">
    <property type="term" value="F:S-adenosylmethionine-dependent methyltransferase activity"/>
    <property type="evidence" value="ECO:0007669"/>
    <property type="project" value="InterPro"/>
</dbReference>
<protein>
    <recommendedName>
        <fullName evidence="1">Methyltransferase type 11 domain-containing protein</fullName>
    </recommendedName>
</protein>
<dbReference type="Gene3D" id="3.40.50.150">
    <property type="entry name" value="Vaccinia Virus protein VP39"/>
    <property type="match status" value="1"/>
</dbReference>
<feature type="domain" description="Methyltransferase type 11" evidence="1">
    <location>
        <begin position="52"/>
        <end position="148"/>
    </location>
</feature>
<dbReference type="SUPFAM" id="SSF53335">
    <property type="entry name" value="S-adenosyl-L-methionine-dependent methyltransferases"/>
    <property type="match status" value="1"/>
</dbReference>
<dbReference type="GeneID" id="19109737"/>
<dbReference type="OrthoDB" id="3943599at2759"/>
<dbReference type="EMBL" id="KB445559">
    <property type="protein sequence ID" value="EMC93833.1"/>
    <property type="molecule type" value="Genomic_DNA"/>
</dbReference>
<dbReference type="OMA" id="VITHWRW"/>
<proteinExistence type="predicted"/>
<dbReference type="Proteomes" id="UP000011761">
    <property type="component" value="Unassembled WGS sequence"/>
</dbReference>
<name>M2MQR9_BAUPA</name>
<evidence type="ECO:0000313" key="3">
    <source>
        <dbReference type="Proteomes" id="UP000011761"/>
    </source>
</evidence>
<dbReference type="InterPro" id="IPR013216">
    <property type="entry name" value="Methyltransf_11"/>
</dbReference>
<dbReference type="CDD" id="cd02440">
    <property type="entry name" value="AdoMet_MTases"/>
    <property type="match status" value="1"/>
</dbReference>
<dbReference type="KEGG" id="bcom:BAUCODRAFT_212138"/>
<dbReference type="Pfam" id="PF08241">
    <property type="entry name" value="Methyltransf_11"/>
    <property type="match status" value="1"/>
</dbReference>